<name>A0A556C6U6_BREAU</name>
<dbReference type="PANTHER" id="PTHR30055:SF209">
    <property type="entry name" value="POSSIBLE TRANSCRIPTIONAL REGULATORY PROTEIN (PROBABLY TETR-FAMILY)"/>
    <property type="match status" value="1"/>
</dbReference>
<evidence type="ECO:0000259" key="3">
    <source>
        <dbReference type="PROSITE" id="PS50977"/>
    </source>
</evidence>
<dbReference type="InterPro" id="IPR050109">
    <property type="entry name" value="HTH-type_TetR-like_transc_reg"/>
</dbReference>
<feature type="domain" description="HTH tetR-type" evidence="3">
    <location>
        <begin position="65"/>
        <end position="125"/>
    </location>
</feature>
<organism evidence="4 5">
    <name type="scientific">Brevibacterium aurantiacum</name>
    <dbReference type="NCBI Taxonomy" id="273384"/>
    <lineage>
        <taxon>Bacteria</taxon>
        <taxon>Bacillati</taxon>
        <taxon>Actinomycetota</taxon>
        <taxon>Actinomycetes</taxon>
        <taxon>Micrococcales</taxon>
        <taxon>Brevibacteriaceae</taxon>
        <taxon>Brevibacterium</taxon>
    </lineage>
</organism>
<dbReference type="Gene3D" id="1.10.357.10">
    <property type="entry name" value="Tetracycline Repressor, domain 2"/>
    <property type="match status" value="1"/>
</dbReference>
<evidence type="ECO:0000256" key="1">
    <source>
        <dbReference type="ARBA" id="ARBA00023125"/>
    </source>
</evidence>
<dbReference type="Proteomes" id="UP000316406">
    <property type="component" value="Unassembled WGS sequence"/>
</dbReference>
<feature type="DNA-binding region" description="H-T-H motif" evidence="2">
    <location>
        <begin position="88"/>
        <end position="107"/>
    </location>
</feature>
<dbReference type="GO" id="GO:0003700">
    <property type="term" value="F:DNA-binding transcription factor activity"/>
    <property type="evidence" value="ECO:0007669"/>
    <property type="project" value="TreeGrafter"/>
</dbReference>
<keyword evidence="5" id="KW-1185">Reference proteome</keyword>
<sequence>MLLNLDECHLRPLEVDVWVYSRSFRPHTYPDYSPYMSEHTGTQSAFGRALLPMATPEQPLRADAQRNRRRILDSATQLLADEGVGGLTMDELAKRAQVGKGTLYRNFTDKAGIASALLDDRVRDMHSRMLQGPPPLGPGAPGDERLAAFTEAYMRHISGNLDLVLLTEASSPRGRFDRVGYPFWRRHVEILVAEVRREDHAEDARLHAEAVMSVLSAAQLEQWIRIEGHDLDELIPRVQMIVVGIAVG</sequence>
<dbReference type="SUPFAM" id="SSF46689">
    <property type="entry name" value="Homeodomain-like"/>
    <property type="match status" value="1"/>
</dbReference>
<dbReference type="InterPro" id="IPR009057">
    <property type="entry name" value="Homeodomain-like_sf"/>
</dbReference>
<gene>
    <name evidence="4" type="ORF">FO013_18410</name>
</gene>
<evidence type="ECO:0000256" key="2">
    <source>
        <dbReference type="PROSITE-ProRule" id="PRU00335"/>
    </source>
</evidence>
<protein>
    <submittedName>
        <fullName evidence="4">TetR/AcrR family transcriptional regulator</fullName>
    </submittedName>
</protein>
<dbReference type="InterPro" id="IPR001647">
    <property type="entry name" value="HTH_TetR"/>
</dbReference>
<proteinExistence type="predicted"/>
<dbReference type="GO" id="GO:0000976">
    <property type="term" value="F:transcription cis-regulatory region binding"/>
    <property type="evidence" value="ECO:0007669"/>
    <property type="project" value="TreeGrafter"/>
</dbReference>
<dbReference type="PROSITE" id="PS50977">
    <property type="entry name" value="HTH_TETR_2"/>
    <property type="match status" value="1"/>
</dbReference>
<accession>A0A556C6U6</accession>
<dbReference type="Pfam" id="PF00440">
    <property type="entry name" value="TetR_N"/>
    <property type="match status" value="1"/>
</dbReference>
<evidence type="ECO:0000313" key="4">
    <source>
        <dbReference type="EMBL" id="TSI13163.1"/>
    </source>
</evidence>
<dbReference type="PRINTS" id="PR00455">
    <property type="entry name" value="HTHTETR"/>
</dbReference>
<evidence type="ECO:0000313" key="5">
    <source>
        <dbReference type="Proteomes" id="UP000316406"/>
    </source>
</evidence>
<dbReference type="PANTHER" id="PTHR30055">
    <property type="entry name" value="HTH-TYPE TRANSCRIPTIONAL REGULATOR RUTR"/>
    <property type="match status" value="1"/>
</dbReference>
<keyword evidence="1 2" id="KW-0238">DNA-binding</keyword>
<comment type="caution">
    <text evidence="4">The sequence shown here is derived from an EMBL/GenBank/DDBJ whole genome shotgun (WGS) entry which is preliminary data.</text>
</comment>
<dbReference type="AlphaFoldDB" id="A0A556C6U6"/>
<reference evidence="4 5" key="1">
    <citation type="submission" date="2019-07" db="EMBL/GenBank/DDBJ databases">
        <title>Draft genome sequence of Brevibacterium aurantiacum XU54 isolated from Xinjiang China.</title>
        <authorList>
            <person name="Xu X."/>
        </authorList>
    </citation>
    <scope>NUCLEOTIDE SEQUENCE [LARGE SCALE GENOMIC DNA]</scope>
    <source>
        <strain evidence="4 5">XU54</strain>
    </source>
</reference>
<dbReference type="EMBL" id="VLTK01000013">
    <property type="protein sequence ID" value="TSI13163.1"/>
    <property type="molecule type" value="Genomic_DNA"/>
</dbReference>
<dbReference type="OrthoDB" id="4542210at2"/>